<dbReference type="Pfam" id="PF04155">
    <property type="entry name" value="Ground-like"/>
    <property type="match status" value="1"/>
</dbReference>
<accession>A0A183F6U3</accession>
<evidence type="ECO:0000313" key="4">
    <source>
        <dbReference type="WBParaSite" id="HPBE_0000188501-mRNA-1"/>
    </source>
</evidence>
<evidence type="ECO:0000259" key="1">
    <source>
        <dbReference type="Pfam" id="PF04155"/>
    </source>
</evidence>
<name>A0A183F6U3_HELPZ</name>
<dbReference type="WBParaSite" id="HPBE_0000188501-mRNA-1">
    <property type="protein sequence ID" value="HPBE_0000188501-mRNA-1"/>
    <property type="gene ID" value="HPBE_0000188501"/>
</dbReference>
<reference evidence="2 3" key="1">
    <citation type="submission" date="2018-11" db="EMBL/GenBank/DDBJ databases">
        <authorList>
            <consortium name="Pathogen Informatics"/>
        </authorList>
    </citation>
    <scope>NUCLEOTIDE SEQUENCE [LARGE SCALE GENOMIC DNA]</scope>
</reference>
<feature type="domain" description="Ground-like" evidence="1">
    <location>
        <begin position="114"/>
        <end position="184"/>
    </location>
</feature>
<accession>A0A3P7TPS9</accession>
<dbReference type="AlphaFoldDB" id="A0A183F6U3"/>
<proteinExistence type="predicted"/>
<sequence>WRKRRAPFRFCPPPPLCPPPPPPCPPSLPPPRPPPPMCGCARPAYVPMYPAYAFRGPMMPYQSYPTPAVSVGGCGGQMIFPQRPPIAQNDCCCGCSSPCKYRRRAVAFSSKTVDPSCNSETLRSIMQELITSDSTESKRAIQGAAEEKLSSSVNVICGSGEFSYIAHTERFCQSSKNDVTCYAFQPA</sequence>
<keyword evidence="3" id="KW-1185">Reference proteome</keyword>
<dbReference type="Proteomes" id="UP000050761">
    <property type="component" value="Unassembled WGS sequence"/>
</dbReference>
<dbReference type="EMBL" id="UZAH01002380">
    <property type="protein sequence ID" value="VDO21909.1"/>
    <property type="molecule type" value="Genomic_DNA"/>
</dbReference>
<protein>
    <submittedName>
        <fullName evidence="4">Ground-like domain-containing protein</fullName>
    </submittedName>
</protein>
<dbReference type="InterPro" id="IPR007284">
    <property type="entry name" value="Ground-like_dom"/>
</dbReference>
<reference evidence="4" key="2">
    <citation type="submission" date="2019-09" db="UniProtKB">
        <authorList>
            <consortium name="WormBaseParasite"/>
        </authorList>
    </citation>
    <scope>IDENTIFICATION</scope>
</reference>
<dbReference type="OrthoDB" id="5858182at2759"/>
<organism evidence="3 4">
    <name type="scientific">Heligmosomoides polygyrus</name>
    <name type="common">Parasitic roundworm</name>
    <dbReference type="NCBI Taxonomy" id="6339"/>
    <lineage>
        <taxon>Eukaryota</taxon>
        <taxon>Metazoa</taxon>
        <taxon>Ecdysozoa</taxon>
        <taxon>Nematoda</taxon>
        <taxon>Chromadorea</taxon>
        <taxon>Rhabditida</taxon>
        <taxon>Rhabditina</taxon>
        <taxon>Rhabditomorpha</taxon>
        <taxon>Strongyloidea</taxon>
        <taxon>Heligmosomidae</taxon>
        <taxon>Heligmosomoides</taxon>
    </lineage>
</organism>
<gene>
    <name evidence="2" type="ORF">HPBE_LOCUS1886</name>
</gene>
<evidence type="ECO:0000313" key="3">
    <source>
        <dbReference type="Proteomes" id="UP000050761"/>
    </source>
</evidence>
<evidence type="ECO:0000313" key="2">
    <source>
        <dbReference type="EMBL" id="VDO21909.1"/>
    </source>
</evidence>